<proteinExistence type="predicted"/>
<reference evidence="2 3" key="1">
    <citation type="submission" date="2019-04" db="EMBL/GenBank/DDBJ databases">
        <authorList>
            <person name="Jiang L."/>
        </authorList>
    </citation>
    <scope>NUCLEOTIDE SEQUENCE [LARGE SCALE GENOMIC DNA]</scope>
    <source>
        <strain evidence="2 3">YIM 131853</strain>
    </source>
</reference>
<dbReference type="InterPro" id="IPR000182">
    <property type="entry name" value="GNAT_dom"/>
</dbReference>
<dbReference type="CDD" id="cd04301">
    <property type="entry name" value="NAT_SF"/>
    <property type="match status" value="1"/>
</dbReference>
<evidence type="ECO:0000313" key="2">
    <source>
        <dbReference type="EMBL" id="THG33338.1"/>
    </source>
</evidence>
<dbReference type="GO" id="GO:0016747">
    <property type="term" value="F:acyltransferase activity, transferring groups other than amino-acyl groups"/>
    <property type="evidence" value="ECO:0007669"/>
    <property type="project" value="InterPro"/>
</dbReference>
<keyword evidence="3" id="KW-1185">Reference proteome</keyword>
<dbReference type="PROSITE" id="PS51186">
    <property type="entry name" value="GNAT"/>
    <property type="match status" value="1"/>
</dbReference>
<feature type="domain" description="N-acetyltransferase" evidence="1">
    <location>
        <begin position="58"/>
        <end position="205"/>
    </location>
</feature>
<dbReference type="AlphaFoldDB" id="A0A4S4FSP9"/>
<dbReference type="InterPro" id="IPR016181">
    <property type="entry name" value="Acyl_CoA_acyltransferase"/>
</dbReference>
<comment type="caution">
    <text evidence="2">The sequence shown here is derived from an EMBL/GenBank/DDBJ whole genome shotgun (WGS) entry which is preliminary data.</text>
</comment>
<accession>A0A4S4FSP9</accession>
<evidence type="ECO:0000259" key="1">
    <source>
        <dbReference type="PROSITE" id="PS51186"/>
    </source>
</evidence>
<name>A0A4S4FSP9_9MICO</name>
<evidence type="ECO:0000313" key="3">
    <source>
        <dbReference type="Proteomes" id="UP000309133"/>
    </source>
</evidence>
<dbReference type="Gene3D" id="3.40.630.30">
    <property type="match status" value="1"/>
</dbReference>
<dbReference type="Proteomes" id="UP000309133">
    <property type="component" value="Unassembled WGS sequence"/>
</dbReference>
<protein>
    <submittedName>
        <fullName evidence="2">GNAT family N-acetyltransferase</fullName>
    </submittedName>
</protein>
<organism evidence="2 3">
    <name type="scientific">Naasia lichenicola</name>
    <dbReference type="NCBI Taxonomy" id="2565933"/>
    <lineage>
        <taxon>Bacteria</taxon>
        <taxon>Bacillati</taxon>
        <taxon>Actinomycetota</taxon>
        <taxon>Actinomycetes</taxon>
        <taxon>Micrococcales</taxon>
        <taxon>Microbacteriaceae</taxon>
        <taxon>Naasia</taxon>
    </lineage>
</organism>
<gene>
    <name evidence="2" type="ORF">E6C64_03005</name>
</gene>
<dbReference type="SUPFAM" id="SSF55729">
    <property type="entry name" value="Acyl-CoA N-acyltransferases (Nat)"/>
    <property type="match status" value="1"/>
</dbReference>
<keyword evidence="2" id="KW-0808">Transferase</keyword>
<dbReference type="EMBL" id="SSSM01000001">
    <property type="protein sequence ID" value="THG33338.1"/>
    <property type="molecule type" value="Genomic_DNA"/>
</dbReference>
<sequence>MLVHEPEWLTRHATRPTPRCRRRIDRLDPCPANRSSARLDRMVVTLSPMPDERFAAWILAKTLQYAESREAAGETPAQARATARESEAVNFPDGRPLELHRVFEIIADGDPVGSLWIGPHPQHPDGVDWWVYQIEVDEESRGNGYGRQAMLLAEREVAALGGVTLGLNVFGFNTVARELYASLGYEVTSLQLRKPVAPADDEKPE</sequence>
<dbReference type="Pfam" id="PF00583">
    <property type="entry name" value="Acetyltransf_1"/>
    <property type="match status" value="1"/>
</dbReference>